<evidence type="ECO:0000313" key="1">
    <source>
        <dbReference type="EMBL" id="MBP2052570.1"/>
    </source>
</evidence>
<dbReference type="EMBL" id="JAGGLP010000012">
    <property type="protein sequence ID" value="MBP2052570.1"/>
    <property type="molecule type" value="Genomic_DNA"/>
</dbReference>
<name>A0ABS4LYT0_9ACTN</name>
<keyword evidence="2" id="KW-1185">Reference proteome</keyword>
<proteinExistence type="predicted"/>
<accession>A0ABS4LYT0</accession>
<evidence type="ECO:0000313" key="2">
    <source>
        <dbReference type="Proteomes" id="UP001519309"/>
    </source>
</evidence>
<organism evidence="1 2">
    <name type="scientific">Streptomyces griseochromogenes</name>
    <dbReference type="NCBI Taxonomy" id="68214"/>
    <lineage>
        <taxon>Bacteria</taxon>
        <taxon>Bacillati</taxon>
        <taxon>Actinomycetota</taxon>
        <taxon>Actinomycetes</taxon>
        <taxon>Kitasatosporales</taxon>
        <taxon>Streptomycetaceae</taxon>
        <taxon>Streptomyces</taxon>
    </lineage>
</organism>
<protein>
    <submittedName>
        <fullName evidence="1">Uncharacterized protein</fullName>
    </submittedName>
</protein>
<comment type="caution">
    <text evidence="1">The sequence shown here is derived from an EMBL/GenBank/DDBJ whole genome shotgun (WGS) entry which is preliminary data.</text>
</comment>
<dbReference type="Proteomes" id="UP001519309">
    <property type="component" value="Unassembled WGS sequence"/>
</dbReference>
<gene>
    <name evidence="1" type="ORF">J2Z21_005557</name>
</gene>
<sequence>MRDVFGVPGAYAGAGLPDALTLLVRITREKGHLPLHADLDDVDEPLRLGAVTAASPPARYIGDAATLVRLYAGRPLNGAAYELAGAAEGELNIFG</sequence>
<reference evidence="1 2" key="1">
    <citation type="submission" date="2021-03" db="EMBL/GenBank/DDBJ databases">
        <title>Genomic Encyclopedia of Type Strains, Phase IV (KMG-IV): sequencing the most valuable type-strain genomes for metagenomic binning, comparative biology and taxonomic classification.</title>
        <authorList>
            <person name="Goeker M."/>
        </authorList>
    </citation>
    <scope>NUCLEOTIDE SEQUENCE [LARGE SCALE GENOMIC DNA]</scope>
    <source>
        <strain evidence="1 2">DSM 40499</strain>
    </source>
</reference>